<dbReference type="InterPro" id="IPR000160">
    <property type="entry name" value="GGDEF_dom"/>
</dbReference>
<dbReference type="FunFam" id="3.30.70.270:FF:000001">
    <property type="entry name" value="Diguanylate cyclase domain protein"/>
    <property type="match status" value="1"/>
</dbReference>
<evidence type="ECO:0000256" key="5">
    <source>
        <dbReference type="ARBA" id="ARBA00029839"/>
    </source>
</evidence>
<dbReference type="RefSeq" id="WP_105591762.1">
    <property type="nucleotide sequence ID" value="NZ_PDET01000003.1"/>
</dbReference>
<dbReference type="PANTHER" id="PTHR45138">
    <property type="entry name" value="REGULATORY COMPONENTS OF SENSORY TRANSDUCTION SYSTEM"/>
    <property type="match status" value="1"/>
</dbReference>
<sequence length="459" mass="52435">MQHEIDQYISVILNEWIPLRKSLREDTVALLSQIAECESEKLTSKFYDSMLKDPDTASHLSYELVQVQLSRSLIKWLKAVLCVKTDELEPLAKQQYHIGGVHARIGIPIQFVQRGSRQIKYGIYQYLKEYDADRAVIFEVKHYSSMAIDMAIELMSHAYAMSHHRATQNEESYRLHVLMNNSDLEQGKQQAALSSWENTVMYDLVSGARNTESLISLSSSGFGLWFRHKCVKNFGEDRKVSEIRQLIDVIDREILGIDTSVELEVKKTQELLRVIHSNCQQIHMNLEMLFSDASNMKDGKDALTNLLNKRYLPTILKHEVSLAIENKLPLSVAIIDADYFKKINDKWGHPVGDRALMHIAGLLGDNIRSSDYLFRYGGEEFLLILVEAGEFDARTSLERIRRTITSTPFEVLPGETIQITVSIGYAIHNGHPDYNLLLKNADAALYTAKGNGRNRIERF</sequence>
<dbReference type="GO" id="GO:0043709">
    <property type="term" value="P:cell adhesion involved in single-species biofilm formation"/>
    <property type="evidence" value="ECO:0007669"/>
    <property type="project" value="TreeGrafter"/>
</dbReference>
<dbReference type="SUPFAM" id="SSF55073">
    <property type="entry name" value="Nucleotide cyclase"/>
    <property type="match status" value="1"/>
</dbReference>
<dbReference type="SMART" id="SM00267">
    <property type="entry name" value="GGDEF"/>
    <property type="match status" value="1"/>
</dbReference>
<keyword evidence="9" id="KW-1185">Reference proteome</keyword>
<evidence type="ECO:0000256" key="6">
    <source>
        <dbReference type="ARBA" id="ARBA00034247"/>
    </source>
</evidence>
<feature type="domain" description="GGDEF" evidence="7">
    <location>
        <begin position="328"/>
        <end position="459"/>
    </location>
</feature>
<evidence type="ECO:0000256" key="1">
    <source>
        <dbReference type="ARBA" id="ARBA00001946"/>
    </source>
</evidence>
<dbReference type="PROSITE" id="PS50887">
    <property type="entry name" value="GGDEF"/>
    <property type="match status" value="1"/>
</dbReference>
<dbReference type="InterPro" id="IPR050469">
    <property type="entry name" value="Diguanylate_Cyclase"/>
</dbReference>
<dbReference type="Gene3D" id="3.30.70.270">
    <property type="match status" value="1"/>
</dbReference>
<dbReference type="PANTHER" id="PTHR45138:SF9">
    <property type="entry name" value="DIGUANYLATE CYCLASE DGCM-RELATED"/>
    <property type="match status" value="1"/>
</dbReference>
<proteinExistence type="predicted"/>
<dbReference type="SUPFAM" id="SSF46458">
    <property type="entry name" value="Globin-like"/>
    <property type="match status" value="1"/>
</dbReference>
<dbReference type="InterPro" id="IPR048442">
    <property type="entry name" value="DosC_2nd"/>
</dbReference>
<protein>
    <recommendedName>
        <fullName evidence="4">Diguanylate cyclase DosC</fullName>
        <ecNumber evidence="3">2.7.7.65</ecNumber>
    </recommendedName>
    <alternativeName>
        <fullName evidence="5">Direct oxygen-sensing cyclase</fullName>
    </alternativeName>
</protein>
<comment type="caution">
    <text evidence="8">The sequence shown here is derived from an EMBL/GenBank/DDBJ whole genome shotgun (WGS) entry which is preliminary data.</text>
</comment>
<dbReference type="InterPro" id="IPR044398">
    <property type="entry name" value="Globin-sensor_dom"/>
</dbReference>
<dbReference type="Gene3D" id="1.10.490.10">
    <property type="entry name" value="Globins"/>
    <property type="match status" value="1"/>
</dbReference>
<dbReference type="GO" id="GO:0019825">
    <property type="term" value="F:oxygen binding"/>
    <property type="evidence" value="ECO:0007669"/>
    <property type="project" value="InterPro"/>
</dbReference>
<organism evidence="8 9">
    <name type="scientific">Pantoea coffeiphila</name>
    <dbReference type="NCBI Taxonomy" id="1465635"/>
    <lineage>
        <taxon>Bacteria</taxon>
        <taxon>Pseudomonadati</taxon>
        <taxon>Pseudomonadota</taxon>
        <taxon>Gammaproteobacteria</taxon>
        <taxon>Enterobacterales</taxon>
        <taxon>Erwiniaceae</taxon>
        <taxon>Pantoea</taxon>
    </lineage>
</organism>
<accession>A0A2S9IEV1</accession>
<evidence type="ECO:0000313" key="9">
    <source>
        <dbReference type="Proteomes" id="UP000239181"/>
    </source>
</evidence>
<comment type="catalytic activity">
    <reaction evidence="6">
        <text>2 GTP = 3',3'-c-di-GMP + 2 diphosphate</text>
        <dbReference type="Rhea" id="RHEA:24898"/>
        <dbReference type="ChEBI" id="CHEBI:33019"/>
        <dbReference type="ChEBI" id="CHEBI:37565"/>
        <dbReference type="ChEBI" id="CHEBI:58805"/>
        <dbReference type="EC" id="2.7.7.65"/>
    </reaction>
</comment>
<dbReference type="InterPro" id="IPR012292">
    <property type="entry name" value="Globin/Proto"/>
</dbReference>
<evidence type="ECO:0000256" key="2">
    <source>
        <dbReference type="ARBA" id="ARBA00004665"/>
    </source>
</evidence>
<dbReference type="OrthoDB" id="9812260at2"/>
<dbReference type="EMBL" id="PDET01000003">
    <property type="protein sequence ID" value="PRD16320.1"/>
    <property type="molecule type" value="Genomic_DNA"/>
</dbReference>
<dbReference type="EC" id="2.7.7.65" evidence="3"/>
<name>A0A2S9IEV1_9GAMM</name>
<evidence type="ECO:0000256" key="3">
    <source>
        <dbReference type="ARBA" id="ARBA00012528"/>
    </source>
</evidence>
<dbReference type="GO" id="GO:0020037">
    <property type="term" value="F:heme binding"/>
    <property type="evidence" value="ECO:0007669"/>
    <property type="project" value="InterPro"/>
</dbReference>
<evidence type="ECO:0000313" key="8">
    <source>
        <dbReference type="EMBL" id="PRD16320.1"/>
    </source>
</evidence>
<comment type="pathway">
    <text evidence="2">Purine metabolism; 3',5'-cyclic di-GMP biosynthesis.</text>
</comment>
<dbReference type="GO" id="GO:0005886">
    <property type="term" value="C:plasma membrane"/>
    <property type="evidence" value="ECO:0007669"/>
    <property type="project" value="TreeGrafter"/>
</dbReference>
<dbReference type="AlphaFoldDB" id="A0A2S9IEV1"/>
<dbReference type="NCBIfam" id="TIGR00254">
    <property type="entry name" value="GGDEF"/>
    <property type="match status" value="1"/>
</dbReference>
<dbReference type="GO" id="GO:1902201">
    <property type="term" value="P:negative regulation of bacterial-type flagellum-dependent cell motility"/>
    <property type="evidence" value="ECO:0007669"/>
    <property type="project" value="TreeGrafter"/>
</dbReference>
<dbReference type="InterPro" id="IPR029787">
    <property type="entry name" value="Nucleotide_cyclase"/>
</dbReference>
<dbReference type="InterPro" id="IPR009050">
    <property type="entry name" value="Globin-like_sf"/>
</dbReference>
<dbReference type="CDD" id="cd01949">
    <property type="entry name" value="GGDEF"/>
    <property type="match status" value="1"/>
</dbReference>
<reference evidence="8 9" key="1">
    <citation type="submission" date="2017-10" db="EMBL/GenBank/DDBJ databases">
        <title>Draft genome of two endophytic bacteria isolated from 'guarana' Paullinia cupana (Mart.) Ducke.</title>
        <authorList>
            <person name="Siqueira K.A."/>
            <person name="Liotti R.G."/>
            <person name="Mendes T.A."/>
            <person name="Soares M.A."/>
        </authorList>
    </citation>
    <scope>NUCLEOTIDE SEQUENCE [LARGE SCALE GENOMIC DNA]</scope>
    <source>
        <strain evidence="8 9">342</strain>
    </source>
</reference>
<gene>
    <name evidence="8" type="ORF">CQW29_05765</name>
</gene>
<dbReference type="Pfam" id="PF00990">
    <property type="entry name" value="GGDEF"/>
    <property type="match status" value="1"/>
</dbReference>
<evidence type="ECO:0000259" key="7">
    <source>
        <dbReference type="PROSITE" id="PS50887"/>
    </source>
</evidence>
<dbReference type="Proteomes" id="UP000239181">
    <property type="component" value="Unassembled WGS sequence"/>
</dbReference>
<dbReference type="Pfam" id="PF21118">
    <property type="entry name" value="DosC_2nd"/>
    <property type="match status" value="1"/>
</dbReference>
<dbReference type="GO" id="GO:0052621">
    <property type="term" value="F:diguanylate cyclase activity"/>
    <property type="evidence" value="ECO:0007669"/>
    <property type="project" value="UniProtKB-EC"/>
</dbReference>
<evidence type="ECO:0000256" key="4">
    <source>
        <dbReference type="ARBA" id="ARBA00015125"/>
    </source>
</evidence>
<dbReference type="InterPro" id="IPR043128">
    <property type="entry name" value="Rev_trsase/Diguanyl_cyclase"/>
</dbReference>
<comment type="cofactor">
    <cofactor evidence="1">
        <name>Mg(2+)</name>
        <dbReference type="ChEBI" id="CHEBI:18420"/>
    </cofactor>
</comment>
<dbReference type="Pfam" id="PF11563">
    <property type="entry name" value="Protoglobin"/>
    <property type="match status" value="1"/>
</dbReference>